<accession>A0A8I0T9X1</accession>
<dbReference type="Proteomes" id="UP000642265">
    <property type="component" value="Unassembled WGS sequence"/>
</dbReference>
<dbReference type="AlphaFoldDB" id="A0A8I0T9X1"/>
<evidence type="ECO:0000313" key="2">
    <source>
        <dbReference type="Proteomes" id="UP000642265"/>
    </source>
</evidence>
<organism evidence="1 2">
    <name type="scientific">Brucella anthropi</name>
    <name type="common">Ochrobactrum anthropi</name>
    <dbReference type="NCBI Taxonomy" id="529"/>
    <lineage>
        <taxon>Bacteria</taxon>
        <taxon>Pseudomonadati</taxon>
        <taxon>Pseudomonadota</taxon>
        <taxon>Alphaproteobacteria</taxon>
        <taxon>Hyphomicrobiales</taxon>
        <taxon>Brucellaceae</taxon>
        <taxon>Brucella/Ochrobactrum group</taxon>
        <taxon>Brucella</taxon>
    </lineage>
</organism>
<dbReference type="InterPro" id="IPR011050">
    <property type="entry name" value="Pectin_lyase_fold/virulence"/>
</dbReference>
<evidence type="ECO:0000313" key="1">
    <source>
        <dbReference type="EMBL" id="MBE0561840.1"/>
    </source>
</evidence>
<protein>
    <submittedName>
        <fullName evidence="1">Uncharacterized protein</fullName>
    </submittedName>
</protein>
<name>A0A8I0T9X1_BRUAN</name>
<dbReference type="SUPFAM" id="SSF51126">
    <property type="entry name" value="Pectin lyase-like"/>
    <property type="match status" value="1"/>
</dbReference>
<gene>
    <name evidence="1" type="ORF">IH622_13640</name>
</gene>
<proteinExistence type="predicted"/>
<dbReference type="Gene3D" id="2.160.20.10">
    <property type="entry name" value="Single-stranded right-handed beta-helix, Pectin lyase-like"/>
    <property type="match status" value="1"/>
</dbReference>
<sequence>MAQPLPYERDFDFAGFQSTHPSTPLPGDKVNLELDQVAETIDQIRERIRILQRDDLQLANQSVGWDQLKPELRNGFSTPTVWATGVDYAVGAAVYVGRKVYAALVAHKSVNFGVDLAAGKWYMLADFTAVTQVDQTAVEAAQQAIAAATAAQGSALAAAQTVAQSAANAQAAQNSATAAAASQVAAAGHANAAGISSTSAAASAAAAATSASNAATAGATAGEAAALAKIDASIGDTIQAHSAVLDGIAAPGGAGSAGLAVLAIGQISAINAKMGSYDTKTAAAAAQIDATINSIIIFGYAAVGDGGLSRYKRVGSEPSHSGKLQSSDGAWWELAVDEVTPYMFGAKGDLVADDTAAFNNCFAFFKVKNCSCRVPSPTKGYAISDSLNIYLTADYDTSWAGYRGKQVIIDKGARFKATAAMYAMVNIGDATWDGIVRDGVFVGGVFDCNNLASVGVYAPFYELLSVRGVTVWNYLDAGFVMGAASTPGSSYEGLMTDCHTNRGLTAAPAGSVSVRWNRGGDNHMWNCILKGHKVAGVSGDGTWNMKLYGVHCWNNAEHGDAQYGFVLKGGNQLIGCQVDMPVVTAAYRFEGADNALIGSNITKDNGAVGGYFVDLQSGATVVAMGCKIMASATHELAGEVTGVTTGYTGIGNQVSGVNSPATTTRRINASGPVGTGTFTVATLPATDRKRGDRAFVTDATATTFATNVVGGGANWVPVVFNGSNWIIG</sequence>
<dbReference type="EMBL" id="JACZKO010000038">
    <property type="protein sequence ID" value="MBE0561840.1"/>
    <property type="molecule type" value="Genomic_DNA"/>
</dbReference>
<comment type="caution">
    <text evidence="1">The sequence shown here is derived from an EMBL/GenBank/DDBJ whole genome shotgun (WGS) entry which is preliminary data.</text>
</comment>
<reference evidence="1" key="1">
    <citation type="submission" date="2020-09" db="EMBL/GenBank/DDBJ databases">
        <authorList>
            <person name="Dalcin Martins P."/>
        </authorList>
    </citation>
    <scope>NUCLEOTIDE SEQUENCE</scope>
    <source>
        <strain evidence="1">MAG47</strain>
    </source>
</reference>
<dbReference type="InterPro" id="IPR012334">
    <property type="entry name" value="Pectin_lyas_fold"/>
</dbReference>
<reference evidence="1" key="2">
    <citation type="submission" date="2020-10" db="EMBL/GenBank/DDBJ databases">
        <title>Enrichment of novel Verrucomicrobia, Bacteroidetes and Krumholzibacteria in an oxygen-limited, methane- and iron-fed bioreactor inoculated with Bothnian Sea sediments.</title>
        <authorList>
            <person name="Martins P.D."/>
            <person name="de Jong A."/>
            <person name="Lenstra W.K."/>
            <person name="van Helmond N.A.G.M."/>
            <person name="Slomp C.P."/>
            <person name="Jetten M.S.M."/>
            <person name="Welte C.U."/>
            <person name="Rasigraf O."/>
        </authorList>
    </citation>
    <scope>NUCLEOTIDE SEQUENCE</scope>
    <source>
        <strain evidence="1">MAG47</strain>
    </source>
</reference>